<accession>A0ABW2HIK2</accession>
<feature type="transmembrane region" description="Helical" evidence="1">
    <location>
        <begin position="202"/>
        <end position="225"/>
    </location>
</feature>
<feature type="transmembrane region" description="Helical" evidence="1">
    <location>
        <begin position="25"/>
        <end position="45"/>
    </location>
</feature>
<organism evidence="2 3">
    <name type="scientific">Microbacterium fluvii</name>
    <dbReference type="NCBI Taxonomy" id="415215"/>
    <lineage>
        <taxon>Bacteria</taxon>
        <taxon>Bacillati</taxon>
        <taxon>Actinomycetota</taxon>
        <taxon>Actinomycetes</taxon>
        <taxon>Micrococcales</taxon>
        <taxon>Microbacteriaceae</taxon>
        <taxon>Microbacterium</taxon>
    </lineage>
</organism>
<dbReference type="InterPro" id="IPR009339">
    <property type="entry name" value="DUF998"/>
</dbReference>
<protein>
    <recommendedName>
        <fullName evidence="4">DUF998 domain-containing protein</fullName>
    </recommendedName>
</protein>
<keyword evidence="1" id="KW-1133">Transmembrane helix</keyword>
<feature type="transmembrane region" description="Helical" evidence="1">
    <location>
        <begin position="166"/>
        <end position="182"/>
    </location>
</feature>
<evidence type="ECO:0000313" key="2">
    <source>
        <dbReference type="EMBL" id="MFC7270262.1"/>
    </source>
</evidence>
<feature type="transmembrane region" description="Helical" evidence="1">
    <location>
        <begin position="246"/>
        <end position="264"/>
    </location>
</feature>
<feature type="transmembrane region" description="Helical" evidence="1">
    <location>
        <begin position="302"/>
        <end position="326"/>
    </location>
</feature>
<keyword evidence="1" id="KW-0812">Transmembrane</keyword>
<keyword evidence="3" id="KW-1185">Reference proteome</keyword>
<name>A0ABW2HIK2_9MICO</name>
<feature type="transmembrane region" description="Helical" evidence="1">
    <location>
        <begin position="332"/>
        <end position="350"/>
    </location>
</feature>
<reference evidence="3" key="1">
    <citation type="journal article" date="2019" name="Int. J. Syst. Evol. Microbiol.">
        <title>The Global Catalogue of Microorganisms (GCM) 10K type strain sequencing project: providing services to taxonomists for standard genome sequencing and annotation.</title>
        <authorList>
            <consortium name="The Broad Institute Genomics Platform"/>
            <consortium name="The Broad Institute Genome Sequencing Center for Infectious Disease"/>
            <person name="Wu L."/>
            <person name="Ma J."/>
        </authorList>
    </citation>
    <scope>NUCLEOTIDE SEQUENCE [LARGE SCALE GENOMIC DNA]</scope>
    <source>
        <strain evidence="3">CGMCC 1.15772</strain>
    </source>
</reference>
<keyword evidence="1" id="KW-0472">Membrane</keyword>
<dbReference type="Pfam" id="PF06197">
    <property type="entry name" value="DUF998"/>
    <property type="match status" value="1"/>
</dbReference>
<proteinExistence type="predicted"/>
<comment type="caution">
    <text evidence="2">The sequence shown here is derived from an EMBL/GenBank/DDBJ whole genome shotgun (WGS) entry which is preliminary data.</text>
</comment>
<dbReference type="Proteomes" id="UP001596507">
    <property type="component" value="Unassembled WGS sequence"/>
</dbReference>
<gene>
    <name evidence="2" type="ORF">ACFQRL_14960</name>
</gene>
<dbReference type="EMBL" id="JBHTBE010000004">
    <property type="protein sequence ID" value="MFC7270262.1"/>
    <property type="molecule type" value="Genomic_DNA"/>
</dbReference>
<feature type="transmembrane region" description="Helical" evidence="1">
    <location>
        <begin position="57"/>
        <end position="78"/>
    </location>
</feature>
<sequence>MTSPTAPIASVPAAAPTLRVVNESLGGAGGAALIGALLGLVSAYVWPSLPISGAWSFGDLAAIAAGLVAAVAAGTGYWRSRRAPGQEWRLGLAPWKFTVNTISVVLVHVVLATLGALALFIVLGLAFVGLTMVPFWSAVLMAVTLLLAFHLTYVSVSRMTTQRMSSLLMAFILIGALTAMVTTPDPEWWTVHFSHLGTFDAISSYVFNATLIIGGLLVTTFAVYVSNDLRGLVGRGLLSREDSPKIVSTMFVIMGVLLAGVGIVPVDVNLLIHNLSATGTAIVFLVLLVWAQRLLRGMPAAFFAASWGFFGAVVVSAVLFVVGYFGLTAFEIIVFGLIFAWISVFIRFVGVTANEKGADAVAPAP</sequence>
<evidence type="ECO:0000313" key="3">
    <source>
        <dbReference type="Proteomes" id="UP001596507"/>
    </source>
</evidence>
<evidence type="ECO:0000256" key="1">
    <source>
        <dbReference type="SAM" id="Phobius"/>
    </source>
</evidence>
<feature type="transmembrane region" description="Helical" evidence="1">
    <location>
        <begin position="133"/>
        <end position="154"/>
    </location>
</feature>
<evidence type="ECO:0008006" key="4">
    <source>
        <dbReference type="Google" id="ProtNLM"/>
    </source>
</evidence>
<dbReference type="RefSeq" id="WP_262875192.1">
    <property type="nucleotide sequence ID" value="NZ_BAABKW010000007.1"/>
</dbReference>
<feature type="transmembrane region" description="Helical" evidence="1">
    <location>
        <begin position="99"/>
        <end position="127"/>
    </location>
</feature>
<feature type="transmembrane region" description="Helical" evidence="1">
    <location>
        <begin position="270"/>
        <end position="290"/>
    </location>
</feature>